<evidence type="ECO:0000313" key="2">
    <source>
        <dbReference type="Proteomes" id="UP001060215"/>
    </source>
</evidence>
<protein>
    <submittedName>
        <fullName evidence="1">Uncharacterized protein</fullName>
    </submittedName>
</protein>
<keyword evidence="2" id="KW-1185">Reference proteome</keyword>
<accession>A0ACC0F3Y0</accession>
<organism evidence="1 2">
    <name type="scientific">Camellia lanceoleosa</name>
    <dbReference type="NCBI Taxonomy" id="1840588"/>
    <lineage>
        <taxon>Eukaryota</taxon>
        <taxon>Viridiplantae</taxon>
        <taxon>Streptophyta</taxon>
        <taxon>Embryophyta</taxon>
        <taxon>Tracheophyta</taxon>
        <taxon>Spermatophyta</taxon>
        <taxon>Magnoliopsida</taxon>
        <taxon>eudicotyledons</taxon>
        <taxon>Gunneridae</taxon>
        <taxon>Pentapetalae</taxon>
        <taxon>asterids</taxon>
        <taxon>Ericales</taxon>
        <taxon>Theaceae</taxon>
        <taxon>Camellia</taxon>
    </lineage>
</organism>
<gene>
    <name evidence="1" type="ORF">LOK49_LG15G02065</name>
</gene>
<evidence type="ECO:0000313" key="1">
    <source>
        <dbReference type="EMBL" id="KAI7983174.1"/>
    </source>
</evidence>
<sequence length="111" mass="12735">MKVIEKIIEAERGDRVVFSFEFFLLKTEDGVDNLFERMERMVIHNPSLCDITWGVGGSTIDLTLEISNRMQNMVCVETMMHLICTNMPLFCGENANSCPVGVPRLLRHRRS</sequence>
<reference evidence="1 2" key="1">
    <citation type="journal article" date="2022" name="Plant J.">
        <title>Chromosome-level genome of Camellia lanceoleosa provides a valuable resource for understanding genome evolution and self-incompatibility.</title>
        <authorList>
            <person name="Gong W."/>
            <person name="Xiao S."/>
            <person name="Wang L."/>
            <person name="Liao Z."/>
            <person name="Chang Y."/>
            <person name="Mo W."/>
            <person name="Hu G."/>
            <person name="Li W."/>
            <person name="Zhao G."/>
            <person name="Zhu H."/>
            <person name="Hu X."/>
            <person name="Ji K."/>
            <person name="Xiang X."/>
            <person name="Song Q."/>
            <person name="Yuan D."/>
            <person name="Jin S."/>
            <person name="Zhang L."/>
        </authorList>
    </citation>
    <scope>NUCLEOTIDE SEQUENCE [LARGE SCALE GENOMIC DNA]</scope>
    <source>
        <strain evidence="1">SQ_2022a</strain>
    </source>
</reference>
<dbReference type="Proteomes" id="UP001060215">
    <property type="component" value="Chromosome 11"/>
</dbReference>
<comment type="caution">
    <text evidence="1">The sequence shown here is derived from an EMBL/GenBank/DDBJ whole genome shotgun (WGS) entry which is preliminary data.</text>
</comment>
<name>A0ACC0F3Y0_9ERIC</name>
<proteinExistence type="predicted"/>
<dbReference type="EMBL" id="CM045768">
    <property type="protein sequence ID" value="KAI7983174.1"/>
    <property type="molecule type" value="Genomic_DNA"/>
</dbReference>